<organism evidence="3 4">
    <name type="scientific">Urochloa decumbens</name>
    <dbReference type="NCBI Taxonomy" id="240449"/>
    <lineage>
        <taxon>Eukaryota</taxon>
        <taxon>Viridiplantae</taxon>
        <taxon>Streptophyta</taxon>
        <taxon>Embryophyta</taxon>
        <taxon>Tracheophyta</taxon>
        <taxon>Spermatophyta</taxon>
        <taxon>Magnoliopsida</taxon>
        <taxon>Liliopsida</taxon>
        <taxon>Poales</taxon>
        <taxon>Poaceae</taxon>
        <taxon>PACMAD clade</taxon>
        <taxon>Panicoideae</taxon>
        <taxon>Panicodae</taxon>
        <taxon>Paniceae</taxon>
        <taxon>Melinidinae</taxon>
        <taxon>Urochloa</taxon>
    </lineage>
</organism>
<gene>
    <name evidence="3" type="ORF">URODEC1_LOCUS47532</name>
</gene>
<dbReference type="PANTHER" id="PTHR33087">
    <property type="entry name" value="OS07G0539200 PROTEIN"/>
    <property type="match status" value="1"/>
</dbReference>
<dbReference type="InterPro" id="IPR053253">
    <property type="entry name" value="Sex_diff_modulator"/>
</dbReference>
<dbReference type="PANTHER" id="PTHR33087:SF31">
    <property type="entry name" value="OS06G0482850 PROTEIN"/>
    <property type="match status" value="1"/>
</dbReference>
<evidence type="ECO:0000313" key="3">
    <source>
        <dbReference type="EMBL" id="CAL4966005.1"/>
    </source>
</evidence>
<sequence>MGRCYNCLASDHRIAVCRDPPKCILCSRSGHKARLCPRRAPATPTAIWRPRAPAAVAVAPSTTPEAPVPATSASPSPAMNFIPGEACRRPARVTACAARTSEVREAERDLRLHALVAVQMDARAQLTCDAVLRDALQQLRIPQHALQVTRIATSSFLLRFQTPELCNTAHSCRALAVGRTALHLMPWGRHIGAAAAVSNLFYRARICFEGVPNHAQQIESVLHLLPTRSFVEGIDYVREKEKEKGCFILWVWCQDPDDFSVLGTLQVEQPMVLPKEYHYICAEAITLLSYDIIIHLDLVEDYNPPLNSPSSGSFESDTSGLPREEHSVQCPQRHWFDWHLGQPDALSDSPRASMHSRLGGRRDRSPPRGGGAGGFFQATPPNQYDMSRSTFGGAGPSARRNSNTGRDYQGWNRNHATAAEAEPEDSFCVTIAPDAALSRMDPMMDEVAAVPNLVCSRPMLPQCSVEPTAVEQVPAVPDLQVGRGDGAVTDQLQEQDVEEAALGGGAAAKAHPVSPDLNKSEVNNTNLQDGGLFSSPEPLFGCMFDLNLECEIEEELHEPVHNLQSVVNAPSRDADVQDRTVLGPAEGRLNKHAKDHGGYKAGSRGIARLAVPLKKSLLCPPAHKPKAPHIKKSTCVEGKSDGANEKIKLKGASIPLDEKATVLLMQASGIISGSELPTAADQERFGIQFVAPLQDDILGDMRNTFGLMREGGADKFSTLICDADVQDD</sequence>
<keyword evidence="4" id="KW-1185">Reference proteome</keyword>
<evidence type="ECO:0000256" key="1">
    <source>
        <dbReference type="SAM" id="MobiDB-lite"/>
    </source>
</evidence>
<dbReference type="InterPro" id="IPR001878">
    <property type="entry name" value="Znf_CCHC"/>
</dbReference>
<reference evidence="3 4" key="2">
    <citation type="submission" date="2024-10" db="EMBL/GenBank/DDBJ databases">
        <authorList>
            <person name="Ryan C."/>
        </authorList>
    </citation>
    <scope>NUCLEOTIDE SEQUENCE [LARGE SCALE GENOMIC DNA]</scope>
</reference>
<feature type="domain" description="CCHC-type" evidence="2">
    <location>
        <begin position="3"/>
        <end position="19"/>
    </location>
</feature>
<protein>
    <recommendedName>
        <fullName evidence="2">CCHC-type domain-containing protein</fullName>
    </recommendedName>
</protein>
<feature type="region of interest" description="Disordered" evidence="1">
    <location>
        <begin position="346"/>
        <end position="410"/>
    </location>
</feature>
<accession>A0ABC8ZSS7</accession>
<feature type="region of interest" description="Disordered" evidence="1">
    <location>
        <begin position="503"/>
        <end position="530"/>
    </location>
</feature>
<dbReference type="SMART" id="SM00343">
    <property type="entry name" value="ZnF_C2HC"/>
    <property type="match status" value="2"/>
</dbReference>
<reference evidence="4" key="1">
    <citation type="submission" date="2024-06" db="EMBL/GenBank/DDBJ databases">
        <authorList>
            <person name="Ryan C."/>
        </authorList>
    </citation>
    <scope>NUCLEOTIDE SEQUENCE [LARGE SCALE GENOMIC DNA]</scope>
</reference>
<evidence type="ECO:0000259" key="2">
    <source>
        <dbReference type="SMART" id="SM00343"/>
    </source>
</evidence>
<proteinExistence type="predicted"/>
<evidence type="ECO:0000313" key="4">
    <source>
        <dbReference type="Proteomes" id="UP001497457"/>
    </source>
</evidence>
<feature type="compositionally biased region" description="Polar residues" evidence="1">
    <location>
        <begin position="379"/>
        <end position="390"/>
    </location>
</feature>
<feature type="domain" description="CCHC-type" evidence="2">
    <location>
        <begin position="22"/>
        <end position="38"/>
    </location>
</feature>
<dbReference type="AlphaFoldDB" id="A0ABC8ZSS7"/>
<name>A0ABC8ZSS7_9POAL</name>
<dbReference type="Gene3D" id="4.10.60.10">
    <property type="entry name" value="Zinc finger, CCHC-type"/>
    <property type="match status" value="1"/>
</dbReference>
<dbReference type="EMBL" id="OZ075129">
    <property type="protein sequence ID" value="CAL4966005.1"/>
    <property type="molecule type" value="Genomic_DNA"/>
</dbReference>
<feature type="compositionally biased region" description="Polar residues" evidence="1">
    <location>
        <begin position="399"/>
        <end position="410"/>
    </location>
</feature>
<dbReference type="InterPro" id="IPR036875">
    <property type="entry name" value="Znf_CCHC_sf"/>
</dbReference>
<dbReference type="SUPFAM" id="SSF57756">
    <property type="entry name" value="Retrovirus zinc finger-like domains"/>
    <property type="match status" value="1"/>
</dbReference>
<dbReference type="Proteomes" id="UP001497457">
    <property type="component" value="Chromosome 19rd"/>
</dbReference>